<dbReference type="GO" id="GO:0046872">
    <property type="term" value="F:metal ion binding"/>
    <property type="evidence" value="ECO:0007669"/>
    <property type="project" value="UniProtKB-KW"/>
</dbReference>
<dbReference type="PANTHER" id="PTHR34990">
    <property type="entry name" value="UDP-2,3-DIACYLGLUCOSAMINE HYDROLASE-RELATED"/>
    <property type="match status" value="1"/>
</dbReference>
<evidence type="ECO:0000256" key="2">
    <source>
        <dbReference type="ARBA" id="ARBA00022519"/>
    </source>
</evidence>
<proteinExistence type="predicted"/>
<dbReference type="InterPro" id="IPR043461">
    <property type="entry name" value="LpxH-like"/>
</dbReference>
<keyword evidence="6" id="KW-0464">Manganese</keyword>
<organism evidence="8">
    <name type="scientific">marine metagenome</name>
    <dbReference type="NCBI Taxonomy" id="408172"/>
    <lineage>
        <taxon>unclassified sequences</taxon>
        <taxon>metagenomes</taxon>
        <taxon>ecological metagenomes</taxon>
    </lineage>
</organism>
<evidence type="ECO:0000259" key="7">
    <source>
        <dbReference type="Pfam" id="PF00149"/>
    </source>
</evidence>
<keyword evidence="5" id="KW-0472">Membrane</keyword>
<evidence type="ECO:0000313" key="8">
    <source>
        <dbReference type="EMBL" id="SUZ64872.1"/>
    </source>
</evidence>
<dbReference type="Gene3D" id="3.60.21.10">
    <property type="match status" value="1"/>
</dbReference>
<dbReference type="SUPFAM" id="SSF56300">
    <property type="entry name" value="Metallo-dependent phosphatases"/>
    <property type="match status" value="1"/>
</dbReference>
<protein>
    <recommendedName>
        <fullName evidence="7">Calcineurin-like phosphoesterase domain-containing protein</fullName>
    </recommendedName>
</protein>
<dbReference type="GO" id="GO:0016020">
    <property type="term" value="C:membrane"/>
    <property type="evidence" value="ECO:0007669"/>
    <property type="project" value="GOC"/>
</dbReference>
<dbReference type="CDD" id="cd07398">
    <property type="entry name" value="MPP_YbbF-LpxH"/>
    <property type="match status" value="1"/>
</dbReference>
<reference evidence="8" key="1">
    <citation type="submission" date="2018-05" db="EMBL/GenBank/DDBJ databases">
        <authorList>
            <person name="Lanie J.A."/>
            <person name="Ng W.-L."/>
            <person name="Kazmierczak K.M."/>
            <person name="Andrzejewski T.M."/>
            <person name="Davidsen T.M."/>
            <person name="Wayne K.J."/>
            <person name="Tettelin H."/>
            <person name="Glass J.I."/>
            <person name="Rusch D."/>
            <person name="Podicherti R."/>
            <person name="Tsui H.-C.T."/>
            <person name="Winkler M.E."/>
        </authorList>
    </citation>
    <scope>NUCLEOTIDE SEQUENCE</scope>
</reference>
<dbReference type="GO" id="GO:0009245">
    <property type="term" value="P:lipid A biosynthetic process"/>
    <property type="evidence" value="ECO:0007669"/>
    <property type="project" value="TreeGrafter"/>
</dbReference>
<dbReference type="EMBL" id="UINC01000945">
    <property type="protein sequence ID" value="SUZ64872.1"/>
    <property type="molecule type" value="Genomic_DNA"/>
</dbReference>
<keyword evidence="4" id="KW-0378">Hydrolase</keyword>
<dbReference type="AlphaFoldDB" id="A0A381PD18"/>
<dbReference type="GO" id="GO:0008758">
    <property type="term" value="F:UDP-2,3-diacylglucosamine hydrolase activity"/>
    <property type="evidence" value="ECO:0007669"/>
    <property type="project" value="TreeGrafter"/>
</dbReference>
<dbReference type="PANTHER" id="PTHR34990:SF1">
    <property type="entry name" value="UDP-2,3-DIACYLGLUCOSAMINE HYDROLASE"/>
    <property type="match status" value="1"/>
</dbReference>
<evidence type="ECO:0000256" key="5">
    <source>
        <dbReference type="ARBA" id="ARBA00023136"/>
    </source>
</evidence>
<dbReference type="Pfam" id="PF00149">
    <property type="entry name" value="Metallophos"/>
    <property type="match status" value="1"/>
</dbReference>
<dbReference type="InterPro" id="IPR029052">
    <property type="entry name" value="Metallo-depent_PP-like"/>
</dbReference>
<evidence type="ECO:0000256" key="3">
    <source>
        <dbReference type="ARBA" id="ARBA00022723"/>
    </source>
</evidence>
<evidence type="ECO:0000256" key="6">
    <source>
        <dbReference type="ARBA" id="ARBA00023211"/>
    </source>
</evidence>
<keyword evidence="3" id="KW-0479">Metal-binding</keyword>
<feature type="domain" description="Calcineurin-like phosphoesterase" evidence="7">
    <location>
        <begin position="17"/>
        <end position="222"/>
    </location>
</feature>
<keyword evidence="2" id="KW-0997">Cell inner membrane</keyword>
<keyword evidence="1" id="KW-1003">Cell membrane</keyword>
<accession>A0A381PD18</accession>
<name>A0A381PD18_9ZZZZ</name>
<sequence>MKKVNSFINIELEESKKIYFASDNHLGAPNHKESLKREQRFIRWLDSIKENASAIFLLGDLFDFWFEYKKVVPKGFVRVLGKLAEITDSGIPIYFFVGNHDMWMNGYFEEELNISVYHHPNKFIINNKSFFIGHGDGLGPGDKGFKRMKKVFRSTIAKFLFRITHPDIGVRIAQYLSTKNKLLSGVEDIQYKGEDNEWLVQYCKKILLKENFDYFIFGHRHLPLNIKISETSNYINLGDWISYFSYAIYDGQNIELKYYKE</sequence>
<evidence type="ECO:0000256" key="4">
    <source>
        <dbReference type="ARBA" id="ARBA00022801"/>
    </source>
</evidence>
<gene>
    <name evidence="8" type="ORF">METZ01_LOCUS17726</name>
</gene>
<evidence type="ECO:0000256" key="1">
    <source>
        <dbReference type="ARBA" id="ARBA00022475"/>
    </source>
</evidence>
<dbReference type="InterPro" id="IPR004843">
    <property type="entry name" value="Calcineurin-like_PHP"/>
</dbReference>